<evidence type="ECO:0000313" key="2">
    <source>
        <dbReference type="Proteomes" id="UP000265520"/>
    </source>
</evidence>
<reference evidence="1 2" key="1">
    <citation type="journal article" date="2018" name="Front. Plant Sci.">
        <title>Red Clover (Trifolium pratense) and Zigzag Clover (T. medium) - A Picture of Genomic Similarities and Differences.</title>
        <authorList>
            <person name="Dluhosova J."/>
            <person name="Istvanek J."/>
            <person name="Nedelnik J."/>
            <person name="Repkova J."/>
        </authorList>
    </citation>
    <scope>NUCLEOTIDE SEQUENCE [LARGE SCALE GENOMIC DNA]</scope>
    <source>
        <strain evidence="2">cv. 10/8</strain>
        <tissue evidence="1">Leaf</tissue>
    </source>
</reference>
<gene>
    <name evidence="1" type="ORF">A2U01_0009803</name>
</gene>
<protein>
    <submittedName>
        <fullName evidence="1">Uncharacterized protein</fullName>
    </submittedName>
</protein>
<keyword evidence="2" id="KW-1185">Reference proteome</keyword>
<proteinExistence type="predicted"/>
<name>A0A392MN23_9FABA</name>
<organism evidence="1 2">
    <name type="scientific">Trifolium medium</name>
    <dbReference type="NCBI Taxonomy" id="97028"/>
    <lineage>
        <taxon>Eukaryota</taxon>
        <taxon>Viridiplantae</taxon>
        <taxon>Streptophyta</taxon>
        <taxon>Embryophyta</taxon>
        <taxon>Tracheophyta</taxon>
        <taxon>Spermatophyta</taxon>
        <taxon>Magnoliopsida</taxon>
        <taxon>eudicotyledons</taxon>
        <taxon>Gunneridae</taxon>
        <taxon>Pentapetalae</taxon>
        <taxon>rosids</taxon>
        <taxon>fabids</taxon>
        <taxon>Fabales</taxon>
        <taxon>Fabaceae</taxon>
        <taxon>Papilionoideae</taxon>
        <taxon>50 kb inversion clade</taxon>
        <taxon>NPAAA clade</taxon>
        <taxon>Hologalegina</taxon>
        <taxon>IRL clade</taxon>
        <taxon>Trifolieae</taxon>
        <taxon>Trifolium</taxon>
    </lineage>
</organism>
<dbReference type="EMBL" id="LXQA010015089">
    <property type="protein sequence ID" value="MCH88910.1"/>
    <property type="molecule type" value="Genomic_DNA"/>
</dbReference>
<feature type="non-terminal residue" evidence="1">
    <location>
        <position position="1"/>
    </location>
</feature>
<dbReference type="Proteomes" id="UP000265520">
    <property type="component" value="Unassembled WGS sequence"/>
</dbReference>
<evidence type="ECO:0000313" key="1">
    <source>
        <dbReference type="EMBL" id="MCH88910.1"/>
    </source>
</evidence>
<accession>A0A392MN23</accession>
<dbReference type="AlphaFoldDB" id="A0A392MN23"/>
<comment type="caution">
    <text evidence="1">The sequence shown here is derived from an EMBL/GenBank/DDBJ whole genome shotgun (WGS) entry which is preliminary data.</text>
</comment>
<sequence length="121" mass="14125">DKMLVRVRVLQYPWISSMMLLVSLVDVGNFGKATLVRGFPKVHIEELSPTAMVKVSEEDLKKKGKENMVFAPKHKRRGKTEVEKLWDRLGLTLKSEEEFHDAAWFAISQRVLDGHRYKWKE</sequence>